<reference evidence="2" key="2">
    <citation type="submission" date="2021-03" db="EMBL/GenBank/DDBJ databases">
        <authorList>
            <person name="Jaffe A."/>
        </authorList>
    </citation>
    <scope>NUCLEOTIDE SEQUENCE</scope>
    <source>
        <strain evidence="2">RIFCSPLOWO2_01_FULL_43_13</strain>
    </source>
</reference>
<accession>A0A7J4JU80</accession>
<evidence type="ECO:0000313" key="2">
    <source>
        <dbReference type="EMBL" id="MBS3058092.1"/>
    </source>
</evidence>
<dbReference type="AlphaFoldDB" id="A0A7J4JU80"/>
<reference evidence="1" key="1">
    <citation type="journal article" date="2020" name="bioRxiv">
        <title>A rank-normalized archaeal taxonomy based on genome phylogeny resolves widespread incomplete and uneven classifications.</title>
        <authorList>
            <person name="Rinke C."/>
            <person name="Chuvochina M."/>
            <person name="Mussig A.J."/>
            <person name="Chaumeil P.-A."/>
            <person name="Waite D.W."/>
            <person name="Whitman W.B."/>
            <person name="Parks D.H."/>
            <person name="Hugenholtz P."/>
        </authorList>
    </citation>
    <scope>NUCLEOTIDE SEQUENCE</scope>
    <source>
        <strain evidence="1">UBA10191</strain>
    </source>
</reference>
<evidence type="ECO:0000313" key="3">
    <source>
        <dbReference type="Proteomes" id="UP000590964"/>
    </source>
</evidence>
<dbReference type="EMBL" id="JAGVWB010000010">
    <property type="protein sequence ID" value="MBS3058092.1"/>
    <property type="molecule type" value="Genomic_DNA"/>
</dbReference>
<dbReference type="EMBL" id="DUFW01000024">
    <property type="protein sequence ID" value="HIH21342.1"/>
    <property type="molecule type" value="Genomic_DNA"/>
</dbReference>
<sequence length="101" mass="11736">MKAKTWLKKIKRKCLVCGRKISIVVHKGGVYDKGHYFGDFEIPIEGTGRHKKAGTFRLFGKKYQLVKWTGKERKVEYWECEKCYNGKGKGSKPLLGLKARW</sequence>
<evidence type="ECO:0000313" key="1">
    <source>
        <dbReference type="EMBL" id="HIH21342.1"/>
    </source>
</evidence>
<comment type="caution">
    <text evidence="1">The sequence shown here is derived from an EMBL/GenBank/DDBJ whole genome shotgun (WGS) entry which is preliminary data.</text>
</comment>
<proteinExistence type="predicted"/>
<organism evidence="1 3">
    <name type="scientific">Candidatus Iainarchaeum sp</name>
    <dbReference type="NCBI Taxonomy" id="3101447"/>
    <lineage>
        <taxon>Archaea</taxon>
        <taxon>Candidatus Iainarchaeota</taxon>
        <taxon>Candidatus Iainarchaeia</taxon>
        <taxon>Candidatus Iainarchaeales</taxon>
        <taxon>Candidatus Iainarchaeaceae</taxon>
        <taxon>Candidatus Iainarchaeum</taxon>
    </lineage>
</organism>
<name>A0A7J4JU80_9ARCH</name>
<gene>
    <name evidence="1" type="ORF">HA222_01610</name>
    <name evidence="2" type="ORF">J4478_01695</name>
</gene>
<dbReference type="Proteomes" id="UP000590964">
    <property type="component" value="Unassembled WGS sequence"/>
</dbReference>
<protein>
    <submittedName>
        <fullName evidence="1">Uncharacterized protein</fullName>
    </submittedName>
</protein>
<reference evidence="2" key="3">
    <citation type="submission" date="2021-05" db="EMBL/GenBank/DDBJ databases">
        <title>Protein family content uncovers lineage relationships and bacterial pathway maintenance mechanisms in DPANN archaea.</title>
        <authorList>
            <person name="Castelle C.J."/>
            <person name="Meheust R."/>
            <person name="Jaffe A.L."/>
            <person name="Seitz K."/>
            <person name="Gong X."/>
            <person name="Baker B.J."/>
            <person name="Banfield J.F."/>
        </authorList>
    </citation>
    <scope>NUCLEOTIDE SEQUENCE</scope>
    <source>
        <strain evidence="2">RIFCSPLOWO2_01_FULL_43_13</strain>
    </source>
</reference>
<dbReference type="Proteomes" id="UP000680185">
    <property type="component" value="Unassembled WGS sequence"/>
</dbReference>